<dbReference type="NCBIfam" id="TIGR02055">
    <property type="entry name" value="APS_reductase"/>
    <property type="match status" value="1"/>
</dbReference>
<comment type="catalytic activity">
    <reaction evidence="13">
        <text>[thioredoxin]-disulfide + sulfite + AMP + 2 H(+) = adenosine 5'-phosphosulfate + [thioredoxin]-dithiol</text>
        <dbReference type="Rhea" id="RHEA:21976"/>
        <dbReference type="Rhea" id="RHEA-COMP:10698"/>
        <dbReference type="Rhea" id="RHEA-COMP:10700"/>
        <dbReference type="ChEBI" id="CHEBI:15378"/>
        <dbReference type="ChEBI" id="CHEBI:17359"/>
        <dbReference type="ChEBI" id="CHEBI:29950"/>
        <dbReference type="ChEBI" id="CHEBI:50058"/>
        <dbReference type="ChEBI" id="CHEBI:58243"/>
        <dbReference type="ChEBI" id="CHEBI:456215"/>
        <dbReference type="EC" id="1.8.4.10"/>
    </reaction>
</comment>
<dbReference type="GO" id="GO:0019379">
    <property type="term" value="P:sulfate assimilation, phosphoadenylyl sulfate reduction by phosphoadenylyl-sulfate reductase (thioredoxin)"/>
    <property type="evidence" value="ECO:0007669"/>
    <property type="project" value="InterPro"/>
</dbReference>
<evidence type="ECO:0000259" key="14">
    <source>
        <dbReference type="Pfam" id="PF01507"/>
    </source>
</evidence>
<evidence type="ECO:0000256" key="5">
    <source>
        <dbReference type="ARBA" id="ARBA00023004"/>
    </source>
</evidence>
<dbReference type="PANTHER" id="PTHR46482:SF9">
    <property type="entry name" value="5'-ADENYLYLSULFATE REDUCTASE 1, CHLOROPLASTIC"/>
    <property type="match status" value="1"/>
</dbReference>
<dbReference type="GO" id="GO:0051536">
    <property type="term" value="F:iron-sulfur cluster binding"/>
    <property type="evidence" value="ECO:0007669"/>
    <property type="project" value="UniProtKB-KW"/>
</dbReference>
<evidence type="ECO:0000256" key="9">
    <source>
        <dbReference type="ARBA" id="ARBA00024386"/>
    </source>
</evidence>
<dbReference type="NCBIfam" id="NF002537">
    <property type="entry name" value="PRK02090.1"/>
    <property type="match status" value="1"/>
</dbReference>
<dbReference type="PANTHER" id="PTHR46482">
    <property type="entry name" value="5'-ADENYLYLSULFATE REDUCTASE 3, CHLOROPLASTIC"/>
    <property type="match status" value="1"/>
</dbReference>
<evidence type="ECO:0000256" key="10">
    <source>
        <dbReference type="ARBA" id="ARBA00029514"/>
    </source>
</evidence>
<evidence type="ECO:0000313" key="15">
    <source>
        <dbReference type="EMBL" id="MBX8632324.1"/>
    </source>
</evidence>
<evidence type="ECO:0000256" key="8">
    <source>
        <dbReference type="ARBA" id="ARBA00024327"/>
    </source>
</evidence>
<dbReference type="GO" id="GO:0043866">
    <property type="term" value="F:adenylyl-sulfate reductase (thioredoxin) activity"/>
    <property type="evidence" value="ECO:0007669"/>
    <property type="project" value="UniProtKB-EC"/>
</dbReference>
<name>A0A8J8CBQ9_9ARCH</name>
<evidence type="ECO:0000256" key="3">
    <source>
        <dbReference type="ARBA" id="ARBA00022723"/>
    </source>
</evidence>
<keyword evidence="3" id="KW-0479">Metal-binding</keyword>
<evidence type="ECO:0000256" key="12">
    <source>
        <dbReference type="ARBA" id="ARBA00032041"/>
    </source>
</evidence>
<dbReference type="InterPro" id="IPR004511">
    <property type="entry name" value="PAPS/APS_Rdtase"/>
</dbReference>
<evidence type="ECO:0000256" key="13">
    <source>
        <dbReference type="ARBA" id="ARBA00048441"/>
    </source>
</evidence>
<comment type="pathway">
    <text evidence="8">Sulfur metabolism; hydrogen sulfide biosynthesis; sulfite from sulfate.</text>
</comment>
<dbReference type="AlphaFoldDB" id="A0A8J8CBQ9"/>
<evidence type="ECO:0000313" key="16">
    <source>
        <dbReference type="Proteomes" id="UP000716004"/>
    </source>
</evidence>
<proteinExistence type="inferred from homology"/>
<evidence type="ECO:0000256" key="2">
    <source>
        <dbReference type="ARBA" id="ARBA00022490"/>
    </source>
</evidence>
<dbReference type="Proteomes" id="UP000716004">
    <property type="component" value="Unassembled WGS sequence"/>
</dbReference>
<comment type="function">
    <text evidence="7">Catalyzes the formation of sulfite from adenosine 5'-phosphosulfate (APS) using thioredoxin as an electron donor.</text>
</comment>
<dbReference type="Pfam" id="PF01507">
    <property type="entry name" value="PAPS_reduct"/>
    <property type="match status" value="1"/>
</dbReference>
<dbReference type="InterPro" id="IPR002500">
    <property type="entry name" value="PAPS_reduct_dom"/>
</dbReference>
<dbReference type="PIRSF" id="PIRSF000857">
    <property type="entry name" value="PAPS_reductase"/>
    <property type="match status" value="1"/>
</dbReference>
<dbReference type="NCBIfam" id="TIGR00434">
    <property type="entry name" value="cysH"/>
    <property type="match status" value="1"/>
</dbReference>
<gene>
    <name evidence="15" type="ORF">J9259_07410</name>
</gene>
<comment type="cofactor">
    <cofactor evidence="1">
        <name>[4Fe-4S] cluster</name>
        <dbReference type="ChEBI" id="CHEBI:49883"/>
    </cofactor>
</comment>
<dbReference type="Gene3D" id="3.40.50.620">
    <property type="entry name" value="HUPs"/>
    <property type="match status" value="1"/>
</dbReference>
<protein>
    <recommendedName>
        <fullName evidence="10">Adenosine 5'-phosphosulfate reductase</fullName>
        <ecNumber evidence="9">1.8.4.10</ecNumber>
    </recommendedName>
    <alternativeName>
        <fullName evidence="12">5'-adenylylsulfate reductase</fullName>
    </alternativeName>
    <alternativeName>
        <fullName evidence="11">Thioredoxin-dependent 5'-adenylylsulfate reductase</fullName>
    </alternativeName>
</protein>
<dbReference type="InterPro" id="IPR011798">
    <property type="entry name" value="APS_reductase"/>
</dbReference>
<reference evidence="15" key="1">
    <citation type="submission" date="2021-04" db="EMBL/GenBank/DDBJ databases">
        <title>Genomic insights into ecological role and evolution of a novel Thermoplasmata order Candidatus Sysuiplasmatales.</title>
        <authorList>
            <person name="Yuan Y."/>
        </authorList>
    </citation>
    <scope>NUCLEOTIDE SEQUENCE</scope>
    <source>
        <strain evidence="15">YP2-bin.285</strain>
    </source>
</reference>
<keyword evidence="4 15" id="KW-0560">Oxidoreductase</keyword>
<dbReference type="CDD" id="cd23945">
    <property type="entry name" value="PAPS_reductase"/>
    <property type="match status" value="1"/>
</dbReference>
<keyword evidence="5" id="KW-0408">Iron</keyword>
<evidence type="ECO:0000256" key="4">
    <source>
        <dbReference type="ARBA" id="ARBA00023002"/>
    </source>
</evidence>
<organism evidence="15 16">
    <name type="scientific">Candidatus Sysuiplasma superficiale</name>
    <dbReference type="NCBI Taxonomy" id="2823368"/>
    <lineage>
        <taxon>Archaea</taxon>
        <taxon>Methanobacteriati</taxon>
        <taxon>Thermoplasmatota</taxon>
        <taxon>Thermoplasmata</taxon>
        <taxon>Candidatus Sysuiplasmatales</taxon>
        <taxon>Candidatus Sysuiplasmataceae</taxon>
        <taxon>Candidatus Sysuiplasma</taxon>
    </lineage>
</organism>
<keyword evidence="2" id="KW-0963">Cytoplasm</keyword>
<comment type="caution">
    <text evidence="15">The sequence shown here is derived from an EMBL/GenBank/DDBJ whole genome shotgun (WGS) entry which is preliminary data.</text>
</comment>
<dbReference type="SUPFAM" id="SSF52402">
    <property type="entry name" value="Adenine nucleotide alpha hydrolases-like"/>
    <property type="match status" value="1"/>
</dbReference>
<dbReference type="GO" id="GO:0019344">
    <property type="term" value="P:cysteine biosynthetic process"/>
    <property type="evidence" value="ECO:0007669"/>
    <property type="project" value="InterPro"/>
</dbReference>
<dbReference type="EMBL" id="JAGVSJ010000021">
    <property type="protein sequence ID" value="MBX8632324.1"/>
    <property type="molecule type" value="Genomic_DNA"/>
</dbReference>
<sequence>MRSEQQTFGRKCREAEDIIKWVAGKYGAEAAFACSFGAEDMVLLDIIERVTEGGNTISAFTIDTGRLHPETYELMQLAANRYRQKIDIYFPESSGVEAMVSRFGINLFYTSVEKRKMCCRVRKVEPLKRALRGKKAWITGLRREQSQERADVVPVSQDRSSNLVKVCPLAEWTDDDVWSYITRHRVPFNPLHLSGFVSIGCQPCTRAVKPGEGSRSGRWWWEEGEKECGIHTSRL</sequence>
<dbReference type="HAMAP" id="MF_00063">
    <property type="entry name" value="CysH"/>
    <property type="match status" value="1"/>
</dbReference>
<accession>A0A8J8CBQ9</accession>
<dbReference type="EC" id="1.8.4.10" evidence="9"/>
<evidence type="ECO:0000256" key="1">
    <source>
        <dbReference type="ARBA" id="ARBA00001966"/>
    </source>
</evidence>
<evidence type="ECO:0000256" key="11">
    <source>
        <dbReference type="ARBA" id="ARBA00030894"/>
    </source>
</evidence>
<evidence type="ECO:0000256" key="6">
    <source>
        <dbReference type="ARBA" id="ARBA00023014"/>
    </source>
</evidence>
<dbReference type="GO" id="GO:0004604">
    <property type="term" value="F:phosphoadenylyl-sulfate reductase (thioredoxin) activity"/>
    <property type="evidence" value="ECO:0007669"/>
    <property type="project" value="InterPro"/>
</dbReference>
<evidence type="ECO:0000256" key="7">
    <source>
        <dbReference type="ARBA" id="ARBA00024298"/>
    </source>
</evidence>
<dbReference type="GO" id="GO:0046872">
    <property type="term" value="F:metal ion binding"/>
    <property type="evidence" value="ECO:0007669"/>
    <property type="project" value="UniProtKB-KW"/>
</dbReference>
<feature type="domain" description="Phosphoadenosine phosphosulphate reductase" evidence="14">
    <location>
        <begin position="30"/>
        <end position="207"/>
    </location>
</feature>
<dbReference type="InterPro" id="IPR014729">
    <property type="entry name" value="Rossmann-like_a/b/a_fold"/>
</dbReference>
<keyword evidence="6" id="KW-0411">Iron-sulfur</keyword>